<dbReference type="Proteomes" id="UP001156102">
    <property type="component" value="Unassembled WGS sequence"/>
</dbReference>
<keyword evidence="1" id="KW-0812">Transmembrane</keyword>
<reference evidence="2" key="1">
    <citation type="submission" date="2022-07" db="EMBL/GenBank/DDBJ databases">
        <authorList>
            <person name="Li W.-J."/>
            <person name="Deng Q.-Q."/>
        </authorList>
    </citation>
    <scope>NUCLEOTIDE SEQUENCE</scope>
    <source>
        <strain evidence="2">SYSU M60031</strain>
    </source>
</reference>
<dbReference type="AlphaFoldDB" id="A0AA41X5P4"/>
<protein>
    <submittedName>
        <fullName evidence="2">Uncharacterized protein</fullName>
    </submittedName>
</protein>
<gene>
    <name evidence="2" type="ORF">NK662_11455</name>
</gene>
<dbReference type="EMBL" id="JANCLT010000005">
    <property type="protein sequence ID" value="MCP8969157.1"/>
    <property type="molecule type" value="Genomic_DNA"/>
</dbReference>
<name>A0AA41X5P4_9BACI</name>
<comment type="caution">
    <text evidence="2">The sequence shown here is derived from an EMBL/GenBank/DDBJ whole genome shotgun (WGS) entry which is preliminary data.</text>
</comment>
<evidence type="ECO:0000313" key="3">
    <source>
        <dbReference type="Proteomes" id="UP001156102"/>
    </source>
</evidence>
<keyword evidence="3" id="KW-1185">Reference proteome</keyword>
<dbReference type="RefSeq" id="WP_254759070.1">
    <property type="nucleotide sequence ID" value="NZ_JANCLT010000005.1"/>
</dbReference>
<keyword evidence="1" id="KW-1133">Transmembrane helix</keyword>
<keyword evidence="1" id="KW-0472">Membrane</keyword>
<feature type="transmembrane region" description="Helical" evidence="1">
    <location>
        <begin position="81"/>
        <end position="103"/>
    </location>
</feature>
<sequence>MDYQQCYHTCCQYRGQVVRIHDTEGRVHIGRVIDIEEDRVWLQPVSRRSAGGFGYGGRGEFHDAELYAYARGYETGYEEGYYSGAFAVGFAFIIGIAIAALFFF</sequence>
<accession>A0AA41X5P4</accession>
<proteinExistence type="predicted"/>
<evidence type="ECO:0000256" key="1">
    <source>
        <dbReference type="SAM" id="Phobius"/>
    </source>
</evidence>
<evidence type="ECO:0000313" key="2">
    <source>
        <dbReference type="EMBL" id="MCP8969157.1"/>
    </source>
</evidence>
<organism evidence="2 3">
    <name type="scientific">Ectobacillus ponti</name>
    <dbReference type="NCBI Taxonomy" id="2961894"/>
    <lineage>
        <taxon>Bacteria</taxon>
        <taxon>Bacillati</taxon>
        <taxon>Bacillota</taxon>
        <taxon>Bacilli</taxon>
        <taxon>Bacillales</taxon>
        <taxon>Bacillaceae</taxon>
        <taxon>Ectobacillus</taxon>
    </lineage>
</organism>